<gene>
    <name evidence="8" type="ORF">COT49_01890</name>
</gene>
<dbReference type="CDD" id="cd00009">
    <property type="entry name" value="AAA"/>
    <property type="match status" value="1"/>
</dbReference>
<dbReference type="InterPro" id="IPR019489">
    <property type="entry name" value="Clp_ATPase_C"/>
</dbReference>
<evidence type="ECO:0000259" key="6">
    <source>
        <dbReference type="SMART" id="SM00382"/>
    </source>
</evidence>
<dbReference type="PANTHER" id="PTHR11638">
    <property type="entry name" value="ATP-DEPENDENT CLP PROTEASE"/>
    <property type="match status" value="1"/>
</dbReference>
<dbReference type="PROSITE" id="PS00675">
    <property type="entry name" value="SIGMA54_INTERACT_1"/>
    <property type="match status" value="1"/>
</dbReference>
<evidence type="ECO:0000256" key="1">
    <source>
        <dbReference type="ARBA" id="ARBA00022737"/>
    </source>
</evidence>
<dbReference type="Pfam" id="PF07724">
    <property type="entry name" value="AAA_2"/>
    <property type="match status" value="1"/>
</dbReference>
<evidence type="ECO:0000256" key="2">
    <source>
        <dbReference type="ARBA" id="ARBA00022741"/>
    </source>
</evidence>
<dbReference type="InterPro" id="IPR001270">
    <property type="entry name" value="ClpA/B"/>
</dbReference>
<keyword evidence="5" id="KW-0812">Transmembrane</keyword>
<evidence type="ECO:0000313" key="9">
    <source>
        <dbReference type="Proteomes" id="UP000230340"/>
    </source>
</evidence>
<dbReference type="Pfam" id="PF17871">
    <property type="entry name" value="AAA_lid_9"/>
    <property type="match status" value="1"/>
</dbReference>
<dbReference type="InterPro" id="IPR003959">
    <property type="entry name" value="ATPase_AAA_core"/>
</dbReference>
<dbReference type="Pfam" id="PF00004">
    <property type="entry name" value="AAA"/>
    <property type="match status" value="1"/>
</dbReference>
<dbReference type="InterPro" id="IPR050130">
    <property type="entry name" value="ClpA_ClpB"/>
</dbReference>
<dbReference type="InterPro" id="IPR003593">
    <property type="entry name" value="AAA+_ATPase"/>
</dbReference>
<evidence type="ECO:0000259" key="7">
    <source>
        <dbReference type="SMART" id="SM01086"/>
    </source>
</evidence>
<reference evidence="9" key="1">
    <citation type="submission" date="2017-09" db="EMBL/GenBank/DDBJ databases">
        <title>Depth-based differentiation of microbial function through sediment-hosted aquifers and enrichment of novel symbionts in the deep terrestrial subsurface.</title>
        <authorList>
            <person name="Probst A.J."/>
            <person name="Ladd B."/>
            <person name="Jarett J.K."/>
            <person name="Geller-Mcgrath D.E."/>
            <person name="Sieber C.M.K."/>
            <person name="Emerson J.B."/>
            <person name="Anantharaman K."/>
            <person name="Thomas B.C."/>
            <person name="Malmstrom R."/>
            <person name="Stieglmeier M."/>
            <person name="Klingl A."/>
            <person name="Woyke T."/>
            <person name="Ryan C.M."/>
            <person name="Banfield J.F."/>
        </authorList>
    </citation>
    <scope>NUCLEOTIDE SEQUENCE [LARGE SCALE GENOMIC DNA]</scope>
</reference>
<evidence type="ECO:0008006" key="10">
    <source>
        <dbReference type="Google" id="ProtNLM"/>
    </source>
</evidence>
<dbReference type="SMART" id="SM00382">
    <property type="entry name" value="AAA"/>
    <property type="match status" value="2"/>
</dbReference>
<dbReference type="SUPFAM" id="SSF52540">
    <property type="entry name" value="P-loop containing nucleoside triphosphate hydrolases"/>
    <property type="match status" value="2"/>
</dbReference>
<protein>
    <recommendedName>
        <fullName evidence="10">Sigma-54 factor interaction domain-containing protein</fullName>
    </recommendedName>
</protein>
<comment type="caution">
    <text evidence="8">The sequence shown here is derived from an EMBL/GenBank/DDBJ whole genome shotgun (WGS) entry which is preliminary data.</text>
</comment>
<dbReference type="Gene3D" id="1.10.8.60">
    <property type="match status" value="2"/>
</dbReference>
<dbReference type="AlphaFoldDB" id="A0A2H0XDV4"/>
<evidence type="ECO:0000256" key="3">
    <source>
        <dbReference type="ARBA" id="ARBA00022840"/>
    </source>
</evidence>
<evidence type="ECO:0000256" key="4">
    <source>
        <dbReference type="ARBA" id="ARBA00023186"/>
    </source>
</evidence>
<keyword evidence="5" id="KW-1133">Transmembrane helix</keyword>
<name>A0A2H0XDV4_UNCKA</name>
<feature type="domain" description="AAA+ ATPase" evidence="6">
    <location>
        <begin position="329"/>
        <end position="465"/>
    </location>
</feature>
<sequence>MMVGISICRLITTYTYRIPRRLLIILYRSFYLLDNEVGVRLNLALLFTPLIGDPTITGKIIGFVYRLLVIIFGSIFILFAEGFLVVGFVLYFYLYYHFFTLGWVAFFIFILSLVFIFSVNFVSKPLATFKTFGKGGDPEKLVDPYSRGLLDLILSGEIVKNPQVLEKYPNIIYLLLKYDFSLPELSKFLILKVDFHIFKDVLLARSLEKGVKTGATYIGEELLFASYLEALPGWWDYLDSIKKDKEWLDKTLSFVYFAKKRRQPEFFWDDDFKVPYMGGVNRGLTGRVTPILNEYSTDLTYLASKAMLPEPVGREEILNTVIGILSRPTKNNVLIIGESGSGKTSFVNAIAYQIVQGTKHRALRFKRIVSIEPGAFFGGGGGTEAIADRFENVIREIELSGGIIAFIDEIHTLAAIGIDSPDGAPVFGILEPRLSSGNFQFIATTTREGYDKYIFPNQAFARVFEKVELPEAVVEETEKILQINSFDTERRTGLIISYPAIFRAISFSGDIIYDRGYPDKAVDVLEKAVSIAMNASALNVSVMHVESAIEEISKVPFSKLEKYDQRRLLNLEEFIHKNLIGQDEAVKAVSDAIRREVSGVRNTARPIASFLFMGPTGVGKTELAKVTVDGFFGKNPYLARFNMNQYVTADRATALIDSLCQSVRENPFSLILLDEFEKCHPSLNQAFLQILDEGTLQDSKRKEVKFANCFFVATSNIGSHEIFEVLSKGGSYKEMAMSAMSILRQFMSPELLNRFSDVVVFRPLSKDDLRKVCLLKLDALKTALLRQKIQIGFSEELVNIISDLGYSKEYGAREMERIIKKEVESRLAKMVISGKLKSGSKLTLDPNFLKTP</sequence>
<dbReference type="SMART" id="SM01086">
    <property type="entry name" value="ClpB_D2-small"/>
    <property type="match status" value="1"/>
</dbReference>
<organism evidence="8 9">
    <name type="scientific">candidate division WWE3 bacterium CG08_land_8_20_14_0_20_40_13</name>
    <dbReference type="NCBI Taxonomy" id="1975084"/>
    <lineage>
        <taxon>Bacteria</taxon>
        <taxon>Katanobacteria</taxon>
    </lineage>
</organism>
<proteinExistence type="predicted"/>
<dbReference type="GO" id="GO:0034605">
    <property type="term" value="P:cellular response to heat"/>
    <property type="evidence" value="ECO:0007669"/>
    <property type="project" value="TreeGrafter"/>
</dbReference>
<dbReference type="EMBL" id="PEYT01000014">
    <property type="protein sequence ID" value="PIS23103.1"/>
    <property type="molecule type" value="Genomic_DNA"/>
</dbReference>
<dbReference type="Gene3D" id="3.40.50.300">
    <property type="entry name" value="P-loop containing nucleotide triphosphate hydrolases"/>
    <property type="match status" value="2"/>
</dbReference>
<dbReference type="Proteomes" id="UP000230340">
    <property type="component" value="Unassembled WGS sequence"/>
</dbReference>
<dbReference type="InterPro" id="IPR025662">
    <property type="entry name" value="Sigma_54_int_dom_ATP-bd_1"/>
</dbReference>
<feature type="transmembrane region" description="Helical" evidence="5">
    <location>
        <begin position="100"/>
        <end position="122"/>
    </location>
</feature>
<feature type="domain" description="Clp ATPase C-terminal" evidence="7">
    <location>
        <begin position="764"/>
        <end position="848"/>
    </location>
</feature>
<feature type="transmembrane region" description="Helical" evidence="5">
    <location>
        <begin position="67"/>
        <end position="94"/>
    </location>
</feature>
<dbReference type="InterPro" id="IPR041546">
    <property type="entry name" value="ClpA/ClpB_AAA_lid"/>
</dbReference>
<dbReference type="PRINTS" id="PR00300">
    <property type="entry name" value="CLPPROTEASEA"/>
</dbReference>
<evidence type="ECO:0000256" key="5">
    <source>
        <dbReference type="SAM" id="Phobius"/>
    </source>
</evidence>
<keyword evidence="3" id="KW-0067">ATP-binding</keyword>
<keyword evidence="5" id="KW-0472">Membrane</keyword>
<evidence type="ECO:0000313" key="8">
    <source>
        <dbReference type="EMBL" id="PIS23103.1"/>
    </source>
</evidence>
<dbReference type="CDD" id="cd19499">
    <property type="entry name" value="RecA-like_ClpB_Hsp104-like"/>
    <property type="match status" value="1"/>
</dbReference>
<feature type="domain" description="AAA+ ATPase" evidence="6">
    <location>
        <begin position="606"/>
        <end position="765"/>
    </location>
</feature>
<dbReference type="Pfam" id="PF10431">
    <property type="entry name" value="ClpB_D2-small"/>
    <property type="match status" value="1"/>
</dbReference>
<dbReference type="GO" id="GO:0005737">
    <property type="term" value="C:cytoplasm"/>
    <property type="evidence" value="ECO:0007669"/>
    <property type="project" value="TreeGrafter"/>
</dbReference>
<keyword evidence="2" id="KW-0547">Nucleotide-binding</keyword>
<dbReference type="InterPro" id="IPR027417">
    <property type="entry name" value="P-loop_NTPase"/>
</dbReference>
<keyword evidence="4" id="KW-0143">Chaperone</keyword>
<dbReference type="PANTHER" id="PTHR11638:SF18">
    <property type="entry name" value="HEAT SHOCK PROTEIN 104"/>
    <property type="match status" value="1"/>
</dbReference>
<dbReference type="GO" id="GO:0005524">
    <property type="term" value="F:ATP binding"/>
    <property type="evidence" value="ECO:0007669"/>
    <property type="project" value="UniProtKB-KW"/>
</dbReference>
<keyword evidence="1" id="KW-0677">Repeat</keyword>
<dbReference type="GO" id="GO:0016887">
    <property type="term" value="F:ATP hydrolysis activity"/>
    <property type="evidence" value="ECO:0007669"/>
    <property type="project" value="InterPro"/>
</dbReference>
<accession>A0A2H0XDV4</accession>